<evidence type="ECO:0000313" key="10">
    <source>
        <dbReference type="Proteomes" id="UP000489600"/>
    </source>
</evidence>
<evidence type="ECO:0000256" key="7">
    <source>
        <dbReference type="ARBA" id="ARBA00023242"/>
    </source>
</evidence>
<gene>
    <name evidence="9" type="ORF">ANE_LOCUS13769</name>
</gene>
<keyword evidence="3" id="KW-0507">mRNA processing</keyword>
<proteinExistence type="inferred from homology"/>
<dbReference type="Pfam" id="PF12542">
    <property type="entry name" value="CWC25"/>
    <property type="match status" value="1"/>
</dbReference>
<feature type="compositionally biased region" description="Basic and acidic residues" evidence="8">
    <location>
        <begin position="95"/>
        <end position="106"/>
    </location>
</feature>
<evidence type="ECO:0000256" key="1">
    <source>
        <dbReference type="ARBA" id="ARBA00004123"/>
    </source>
</evidence>
<accession>A0A565BPQ8</accession>
<keyword evidence="4" id="KW-0747">Spliceosome</keyword>
<dbReference type="Proteomes" id="UP000489600">
    <property type="component" value="Unassembled WGS sequence"/>
</dbReference>
<sequence length="113" mass="12943">MEQAGLAPRKPERLEFMYDPGYGVSFQNQDQRANANAGGVGSSNNKKQNQSFPGALFDDKTHFANDSWRKSHSDPLLLIRKREQEAQKSVKGKRKDKDGETNEEDKRKHRRIV</sequence>
<organism evidence="9 10">
    <name type="scientific">Arabis nemorensis</name>
    <dbReference type="NCBI Taxonomy" id="586526"/>
    <lineage>
        <taxon>Eukaryota</taxon>
        <taxon>Viridiplantae</taxon>
        <taxon>Streptophyta</taxon>
        <taxon>Embryophyta</taxon>
        <taxon>Tracheophyta</taxon>
        <taxon>Spermatophyta</taxon>
        <taxon>Magnoliopsida</taxon>
        <taxon>eudicotyledons</taxon>
        <taxon>Gunneridae</taxon>
        <taxon>Pentapetalae</taxon>
        <taxon>rosids</taxon>
        <taxon>malvids</taxon>
        <taxon>Brassicales</taxon>
        <taxon>Brassicaceae</taxon>
        <taxon>Arabideae</taxon>
        <taxon>Arabis</taxon>
    </lineage>
</organism>
<keyword evidence="5" id="KW-0175">Coiled coil</keyword>
<feature type="compositionally biased region" description="Low complexity" evidence="8">
    <location>
        <begin position="33"/>
        <end position="45"/>
    </location>
</feature>
<evidence type="ECO:0000256" key="5">
    <source>
        <dbReference type="ARBA" id="ARBA00023054"/>
    </source>
</evidence>
<dbReference type="GO" id="GO:0005684">
    <property type="term" value="C:U2-type spliceosomal complex"/>
    <property type="evidence" value="ECO:0007669"/>
    <property type="project" value="TreeGrafter"/>
</dbReference>
<protein>
    <submittedName>
        <fullName evidence="9">Uncharacterized protein</fullName>
    </submittedName>
</protein>
<dbReference type="OrthoDB" id="21123at2759"/>
<evidence type="ECO:0000256" key="3">
    <source>
        <dbReference type="ARBA" id="ARBA00022664"/>
    </source>
</evidence>
<feature type="region of interest" description="Disordered" evidence="8">
    <location>
        <begin position="20"/>
        <end position="113"/>
    </location>
</feature>
<evidence type="ECO:0000313" key="9">
    <source>
        <dbReference type="EMBL" id="VVB03325.1"/>
    </source>
</evidence>
<evidence type="ECO:0000256" key="6">
    <source>
        <dbReference type="ARBA" id="ARBA00023187"/>
    </source>
</evidence>
<evidence type="ECO:0000256" key="8">
    <source>
        <dbReference type="SAM" id="MobiDB-lite"/>
    </source>
</evidence>
<keyword evidence="10" id="KW-1185">Reference proteome</keyword>
<dbReference type="EMBL" id="CABITT030000004">
    <property type="protein sequence ID" value="VVB03325.1"/>
    <property type="molecule type" value="Genomic_DNA"/>
</dbReference>
<reference evidence="9" key="1">
    <citation type="submission" date="2019-07" db="EMBL/GenBank/DDBJ databases">
        <authorList>
            <person name="Dittberner H."/>
        </authorList>
    </citation>
    <scope>NUCLEOTIDE SEQUENCE [LARGE SCALE GENOMIC DNA]</scope>
</reference>
<feature type="compositionally biased region" description="Basic and acidic residues" evidence="8">
    <location>
        <begin position="57"/>
        <end position="73"/>
    </location>
</feature>
<evidence type="ECO:0000256" key="4">
    <source>
        <dbReference type="ARBA" id="ARBA00022728"/>
    </source>
</evidence>
<dbReference type="InterPro" id="IPR051376">
    <property type="entry name" value="CWC25_splicing_factor"/>
</dbReference>
<comment type="subcellular location">
    <subcellularLocation>
        <location evidence="1">Nucleus</location>
    </subcellularLocation>
</comment>
<dbReference type="AlphaFoldDB" id="A0A565BPQ8"/>
<comment type="caution">
    <text evidence="9">The sequence shown here is derived from an EMBL/GenBank/DDBJ whole genome shotgun (WGS) entry which is preliminary data.</text>
</comment>
<dbReference type="PANTHER" id="PTHR16196:SF0">
    <property type="entry name" value="PRE-MRNA-SPLICING FACTOR CWC25 HOMOLOG"/>
    <property type="match status" value="1"/>
</dbReference>
<dbReference type="PANTHER" id="PTHR16196">
    <property type="entry name" value="CELL CYCLE CONTROL PROTEIN CWF25"/>
    <property type="match status" value="1"/>
</dbReference>
<dbReference type="InterPro" id="IPR022209">
    <property type="entry name" value="CWC25"/>
</dbReference>
<comment type="similarity">
    <text evidence="2">Belongs to the CWC25 family.</text>
</comment>
<name>A0A565BPQ8_9BRAS</name>
<keyword evidence="7" id="KW-0539">Nucleus</keyword>
<keyword evidence="6" id="KW-0508">mRNA splicing</keyword>
<dbReference type="GO" id="GO:0000398">
    <property type="term" value="P:mRNA splicing, via spliceosome"/>
    <property type="evidence" value="ECO:0007669"/>
    <property type="project" value="TreeGrafter"/>
</dbReference>
<evidence type="ECO:0000256" key="2">
    <source>
        <dbReference type="ARBA" id="ARBA00006695"/>
    </source>
</evidence>